<sequence length="298" mass="34193">MPTLRIFARDDLLPKLKQALKILSPTTIQEVEAALESGTEPTLIQINAIRAPALVLNNSLRNEPIRLFKVTPKEIPPNFDFRTLFPENQKAQDATGIVECLSIFRGGSLFPCRPRPAKMPGRPAMDWIRHIDYGAPKHADWPEKVFLLGHLVVKGQRTNPHHVTVTPSWFAVVVDVAHAQKPVWLVGDRYFLGWVIRDPSEDDDWDELEDDDYAMADRSDGKIYEPPLHDIREREPDDFFRDLPKNPSDPANDVDLIRLFPSLDEWDIARSEEVAKQQLFSEHNRFVAKPRIRHAFAM</sequence>
<reference evidence="1" key="1">
    <citation type="submission" date="2022-10" db="EMBL/GenBank/DDBJ databases">
        <title>Culturing micro-colonial fungi from biological soil crusts in the Mojave desert and describing Neophaeococcomyces mojavensis, and introducing the new genera and species Taxawa tesnikishii.</title>
        <authorList>
            <person name="Kurbessoian T."/>
            <person name="Stajich J.E."/>
        </authorList>
    </citation>
    <scope>NUCLEOTIDE SEQUENCE</scope>
    <source>
        <strain evidence="1">TK_41</strain>
    </source>
</reference>
<gene>
    <name evidence="1" type="ORF">H2200_000568</name>
</gene>
<dbReference type="EMBL" id="JAPDRK010000001">
    <property type="protein sequence ID" value="KAJ9616848.1"/>
    <property type="molecule type" value="Genomic_DNA"/>
</dbReference>
<accession>A0AA38XNP7</accession>
<name>A0AA38XNP7_9EURO</name>
<dbReference type="AlphaFoldDB" id="A0AA38XNP7"/>
<comment type="caution">
    <text evidence="1">The sequence shown here is derived from an EMBL/GenBank/DDBJ whole genome shotgun (WGS) entry which is preliminary data.</text>
</comment>
<evidence type="ECO:0000313" key="2">
    <source>
        <dbReference type="Proteomes" id="UP001172673"/>
    </source>
</evidence>
<keyword evidence="2" id="KW-1185">Reference proteome</keyword>
<organism evidence="1 2">
    <name type="scientific">Cladophialophora chaetospira</name>
    <dbReference type="NCBI Taxonomy" id="386627"/>
    <lineage>
        <taxon>Eukaryota</taxon>
        <taxon>Fungi</taxon>
        <taxon>Dikarya</taxon>
        <taxon>Ascomycota</taxon>
        <taxon>Pezizomycotina</taxon>
        <taxon>Eurotiomycetes</taxon>
        <taxon>Chaetothyriomycetidae</taxon>
        <taxon>Chaetothyriales</taxon>
        <taxon>Herpotrichiellaceae</taxon>
        <taxon>Cladophialophora</taxon>
    </lineage>
</organism>
<protein>
    <submittedName>
        <fullName evidence="1">Uncharacterized protein</fullName>
    </submittedName>
</protein>
<proteinExistence type="predicted"/>
<evidence type="ECO:0000313" key="1">
    <source>
        <dbReference type="EMBL" id="KAJ9616848.1"/>
    </source>
</evidence>
<dbReference type="Proteomes" id="UP001172673">
    <property type="component" value="Unassembled WGS sequence"/>
</dbReference>